<dbReference type="HAMAP" id="MF_01659">
    <property type="entry name" value="MenD"/>
    <property type="match status" value="1"/>
</dbReference>
<dbReference type="UniPathway" id="UPA01057">
    <property type="reaction ID" value="UER00164"/>
</dbReference>
<dbReference type="Gene3D" id="3.40.50.970">
    <property type="match status" value="2"/>
</dbReference>
<comment type="catalytic activity">
    <reaction evidence="7">
        <text>isochorismate + 2-oxoglutarate + H(+) = 5-enolpyruvoyl-6-hydroxy-2-succinyl-cyclohex-3-ene-1-carboxylate + CO2</text>
        <dbReference type="Rhea" id="RHEA:25593"/>
        <dbReference type="ChEBI" id="CHEBI:15378"/>
        <dbReference type="ChEBI" id="CHEBI:16526"/>
        <dbReference type="ChEBI" id="CHEBI:16810"/>
        <dbReference type="ChEBI" id="CHEBI:29780"/>
        <dbReference type="ChEBI" id="CHEBI:58818"/>
        <dbReference type="EC" id="2.2.1.9"/>
    </reaction>
</comment>
<dbReference type="GO" id="GO:0000287">
    <property type="term" value="F:magnesium ion binding"/>
    <property type="evidence" value="ECO:0007669"/>
    <property type="project" value="UniProtKB-UniRule"/>
</dbReference>
<dbReference type="PIRSF" id="PIRSF004983">
    <property type="entry name" value="MenD"/>
    <property type="match status" value="1"/>
</dbReference>
<reference evidence="11 12" key="1">
    <citation type="submission" date="2014-06" db="EMBL/GenBank/DDBJ databases">
        <title>Draft genome sequence of the putrescine producing strain Lactococcus lactis subsp cremoris GE214.</title>
        <authorList>
            <person name="Ladero V."/>
            <person name="Linares D.M."/>
            <person name="del Rio B."/>
            <person name="Mayo B."/>
            <person name="Martin M.C."/>
            <person name="Fernandez M."/>
            <person name="Alvarez M.A."/>
        </authorList>
    </citation>
    <scope>NUCLEOTIDE SEQUENCE [LARGE SCALE GENOMIC DNA]</scope>
    <source>
        <strain evidence="11 12">GE214</strain>
    </source>
</reference>
<dbReference type="SUPFAM" id="SSF52467">
    <property type="entry name" value="DHS-like NAD/FAD-binding domain"/>
    <property type="match status" value="1"/>
</dbReference>
<evidence type="ECO:0000259" key="8">
    <source>
        <dbReference type="Pfam" id="PF02775"/>
    </source>
</evidence>
<dbReference type="RefSeq" id="WP_042748844.1">
    <property type="nucleotide sequence ID" value="NZ_AZSI01000161.1"/>
</dbReference>
<dbReference type="GO" id="GO:0030145">
    <property type="term" value="F:manganese ion binding"/>
    <property type="evidence" value="ECO:0007669"/>
    <property type="project" value="UniProtKB-UniRule"/>
</dbReference>
<evidence type="ECO:0000256" key="7">
    <source>
        <dbReference type="HAMAP-Rule" id="MF_01659"/>
    </source>
</evidence>
<dbReference type="GO" id="GO:0009234">
    <property type="term" value="P:menaquinone biosynthetic process"/>
    <property type="evidence" value="ECO:0007669"/>
    <property type="project" value="UniProtKB-UniRule"/>
</dbReference>
<dbReference type="InterPro" id="IPR029061">
    <property type="entry name" value="THDP-binding"/>
</dbReference>
<dbReference type="InterPro" id="IPR011766">
    <property type="entry name" value="TPP_enzyme_TPP-bd"/>
</dbReference>
<evidence type="ECO:0000259" key="9">
    <source>
        <dbReference type="Pfam" id="PF02776"/>
    </source>
</evidence>
<dbReference type="Pfam" id="PF16582">
    <property type="entry name" value="TPP_enzyme_M_2"/>
    <property type="match status" value="1"/>
</dbReference>
<name>A0A084A842_LACLC</name>
<feature type="domain" description="Thiamine pyrophosphate enzyme TPP-binding" evidence="8">
    <location>
        <begin position="424"/>
        <end position="535"/>
    </location>
</feature>
<dbReference type="EMBL" id="AZSI01000161">
    <property type="protein sequence ID" value="KEY61471.1"/>
    <property type="molecule type" value="Genomic_DNA"/>
</dbReference>
<keyword evidence="5 7" id="KW-0786">Thiamine pyrophosphate</keyword>
<evidence type="ECO:0000256" key="3">
    <source>
        <dbReference type="ARBA" id="ARBA00022723"/>
    </source>
</evidence>
<dbReference type="InterPro" id="IPR004433">
    <property type="entry name" value="MenaQ_synth_MenD"/>
</dbReference>
<evidence type="ECO:0000313" key="11">
    <source>
        <dbReference type="EMBL" id="KEY61471.1"/>
    </source>
</evidence>
<dbReference type="Gene3D" id="3.40.50.1220">
    <property type="entry name" value="TPP-binding domain"/>
    <property type="match status" value="1"/>
</dbReference>
<comment type="similarity">
    <text evidence="7">Belongs to the TPP enzyme family. MenD subfamily.</text>
</comment>
<dbReference type="AlphaFoldDB" id="A0A084A842"/>
<keyword evidence="6 7" id="KW-0464">Manganese</keyword>
<comment type="caution">
    <text evidence="11">The sequence shown here is derived from an EMBL/GenBank/DDBJ whole genome shotgun (WGS) entry which is preliminary data.</text>
</comment>
<dbReference type="EC" id="2.2.1.9" evidence="7"/>
<keyword evidence="1 7" id="KW-0474">Menaquinone biosynthesis</keyword>
<dbReference type="Pfam" id="PF02776">
    <property type="entry name" value="TPP_enzyme_N"/>
    <property type="match status" value="1"/>
</dbReference>
<dbReference type="Pfam" id="PF02775">
    <property type="entry name" value="TPP_enzyme_C"/>
    <property type="match status" value="1"/>
</dbReference>
<dbReference type="CDD" id="cd02009">
    <property type="entry name" value="TPP_SHCHC_synthase"/>
    <property type="match status" value="1"/>
</dbReference>
<dbReference type="PANTHER" id="PTHR42916">
    <property type="entry name" value="2-SUCCINYL-5-ENOLPYRUVYL-6-HYDROXY-3-CYCLOHEXENE-1-CARBOXYLATE SYNTHASE"/>
    <property type="match status" value="1"/>
</dbReference>
<comment type="subunit">
    <text evidence="7">Homodimer.</text>
</comment>
<keyword evidence="4 7" id="KW-0460">Magnesium</keyword>
<dbReference type="NCBIfam" id="TIGR00173">
    <property type="entry name" value="menD"/>
    <property type="match status" value="1"/>
</dbReference>
<evidence type="ECO:0000256" key="4">
    <source>
        <dbReference type="ARBA" id="ARBA00022842"/>
    </source>
</evidence>
<dbReference type="UniPathway" id="UPA00079"/>
<comment type="pathway">
    <text evidence="7">Quinol/quinone metabolism; 1,4-dihydroxy-2-naphthoate biosynthesis; 1,4-dihydroxy-2-naphthoate from chorismate: step 2/7.</text>
</comment>
<evidence type="ECO:0000313" key="12">
    <source>
        <dbReference type="Proteomes" id="UP000028401"/>
    </source>
</evidence>
<protein>
    <recommendedName>
        <fullName evidence="7">2-succinyl-5-enolpyruvyl-6-hydroxy-3-cyclohexene-1-carboxylate synthase</fullName>
        <shortName evidence="7">SEPHCHC synthase</shortName>
        <ecNumber evidence="7">2.2.1.9</ecNumber>
    </recommendedName>
    <alternativeName>
        <fullName evidence="7">Menaquinone biosynthesis protein MenD</fullName>
    </alternativeName>
</protein>
<dbReference type="InterPro" id="IPR029035">
    <property type="entry name" value="DHS-like_NAD/FAD-binding_dom"/>
</dbReference>
<organism evidence="11 12">
    <name type="scientific">Lactococcus cremoris subsp. cremoris GE214</name>
    <dbReference type="NCBI Taxonomy" id="1415168"/>
    <lineage>
        <taxon>Bacteria</taxon>
        <taxon>Bacillati</taxon>
        <taxon>Bacillota</taxon>
        <taxon>Bacilli</taxon>
        <taxon>Lactobacillales</taxon>
        <taxon>Streptococcaceae</taxon>
        <taxon>Lactococcus</taxon>
        <taxon>Lactococcus cremoris subsp. cremoris</taxon>
    </lineage>
</organism>
<dbReference type="InterPro" id="IPR012001">
    <property type="entry name" value="Thiamin_PyroP_enz_TPP-bd_dom"/>
</dbReference>
<gene>
    <name evidence="7" type="primary">menD</name>
    <name evidence="11" type="ORF">U725_02354</name>
</gene>
<comment type="cofactor">
    <cofactor evidence="7">
        <name>thiamine diphosphate</name>
        <dbReference type="ChEBI" id="CHEBI:58937"/>
    </cofactor>
    <text evidence="7">Binds 1 thiamine pyrophosphate per subunit.</text>
</comment>
<dbReference type="CDD" id="cd07037">
    <property type="entry name" value="TPP_PYR_MenD"/>
    <property type="match status" value="1"/>
</dbReference>
<proteinExistence type="inferred from homology"/>
<sequence>MTNEYLAPFVDELFNLGVREAVFSPGSRSTALAMLFEEYKKYDTYVNIDERSAAFFALGIAKANRRPVVLVCTSGSAAAHHFPAITEAKMSRIPLIILTADRPAELQFVGAPQTLDQTRFFGNFVNHFENLEAPQPQAKNFWTYPRKVAQRAFLSALDQMAGPVQINVPLRDPLVPELKSENYEKGRSKLPFKFFKGQQSAFFDEALLSSKTLILAGANSAENYSESLLKLAEQLKAPILADPLSNLRNHNSPFVMDSYDAFLANDDLKTDLKAESILLFGQMPVSKRLQQFIALNDEAQFIQVDPALVYRNPSLTTTIMVQSNVTTFANSIQKVNQDFSYLEKWQKAQEKMRHQLEKVAQEENPFEGRFVQELQKHLKALDAQLLVSNSMEIRDIDYWWKKEDSKVRILGNRGVNGIDGTESTALGIATTGKPTVLLTGDLSMLHDLNGLIIGKTHELNLTIVLFNNDGGGIFHHLAQKGVPNFDYLFSTPHGLNFEGLAELTGLDYHLVSNYADFGQQFETSIRQPGIHLLEIKTDKDLSLALHKKYTAYEN</sequence>
<keyword evidence="2 7" id="KW-0808">Transferase</keyword>
<comment type="function">
    <text evidence="7">Catalyzes the thiamine diphosphate-dependent decarboxylation of 2-oxoglutarate and the subsequent addition of the resulting succinic semialdehyde-thiamine pyrophosphate anion to isochorismate to yield 2-succinyl-5-enolpyruvyl-6-hydroxy-3-cyclohexene-1-carboxylate (SEPHCHC).</text>
</comment>
<evidence type="ECO:0000259" key="10">
    <source>
        <dbReference type="Pfam" id="PF16582"/>
    </source>
</evidence>
<evidence type="ECO:0000256" key="1">
    <source>
        <dbReference type="ARBA" id="ARBA00022428"/>
    </source>
</evidence>
<comment type="pathway">
    <text evidence="7">Quinol/quinone metabolism; menaquinone biosynthesis.</text>
</comment>
<dbReference type="GO" id="GO:0030976">
    <property type="term" value="F:thiamine pyrophosphate binding"/>
    <property type="evidence" value="ECO:0007669"/>
    <property type="project" value="UniProtKB-UniRule"/>
</dbReference>
<keyword evidence="3 7" id="KW-0479">Metal-binding</keyword>
<evidence type="ECO:0000256" key="6">
    <source>
        <dbReference type="ARBA" id="ARBA00023211"/>
    </source>
</evidence>
<evidence type="ECO:0000256" key="5">
    <source>
        <dbReference type="ARBA" id="ARBA00023052"/>
    </source>
</evidence>
<dbReference type="GO" id="GO:0070204">
    <property type="term" value="F:2-succinyl-5-enolpyruvyl-6-hydroxy-3-cyclohexene-1-carboxylic-acid synthase activity"/>
    <property type="evidence" value="ECO:0007669"/>
    <property type="project" value="UniProtKB-UniRule"/>
</dbReference>
<dbReference type="Proteomes" id="UP000028401">
    <property type="component" value="Unassembled WGS sequence"/>
</dbReference>
<evidence type="ECO:0000256" key="2">
    <source>
        <dbReference type="ARBA" id="ARBA00022679"/>
    </source>
</evidence>
<feature type="domain" description="Menaquinone biosynthesis protein MenD middle" evidence="10">
    <location>
        <begin position="209"/>
        <end position="378"/>
    </location>
</feature>
<dbReference type="InterPro" id="IPR032264">
    <property type="entry name" value="MenD_middle"/>
</dbReference>
<dbReference type="PANTHER" id="PTHR42916:SF1">
    <property type="entry name" value="PROTEIN PHYLLO, CHLOROPLASTIC"/>
    <property type="match status" value="1"/>
</dbReference>
<feature type="domain" description="Thiamine pyrophosphate enzyme N-terminal TPP-binding" evidence="9">
    <location>
        <begin position="9"/>
        <end position="118"/>
    </location>
</feature>
<dbReference type="PATRIC" id="fig|1415168.3.peg.2416"/>
<dbReference type="SUPFAM" id="SSF52518">
    <property type="entry name" value="Thiamin diphosphate-binding fold (THDP-binding)"/>
    <property type="match status" value="2"/>
</dbReference>
<accession>A0A084A842</accession>
<comment type="cofactor">
    <cofactor evidence="7">
        <name>Mg(2+)</name>
        <dbReference type="ChEBI" id="CHEBI:18420"/>
    </cofactor>
    <cofactor evidence="7">
        <name>Mn(2+)</name>
        <dbReference type="ChEBI" id="CHEBI:29035"/>
    </cofactor>
</comment>